<evidence type="ECO:0000313" key="2">
    <source>
        <dbReference type="EMBL" id="EJK62868.1"/>
    </source>
</evidence>
<organism evidence="2 3">
    <name type="scientific">Thalassiosira oceanica</name>
    <name type="common">Marine diatom</name>
    <dbReference type="NCBI Taxonomy" id="159749"/>
    <lineage>
        <taxon>Eukaryota</taxon>
        <taxon>Sar</taxon>
        <taxon>Stramenopiles</taxon>
        <taxon>Ochrophyta</taxon>
        <taxon>Bacillariophyta</taxon>
        <taxon>Coscinodiscophyceae</taxon>
        <taxon>Thalassiosirophycidae</taxon>
        <taxon>Thalassiosirales</taxon>
        <taxon>Thalassiosiraceae</taxon>
        <taxon>Thalassiosira</taxon>
    </lineage>
</organism>
<name>K0S9P1_THAOC</name>
<feature type="non-terminal residue" evidence="2">
    <location>
        <position position="1"/>
    </location>
</feature>
<dbReference type="AlphaFoldDB" id="K0S9P1"/>
<evidence type="ECO:0000256" key="1">
    <source>
        <dbReference type="SAM" id="MobiDB-lite"/>
    </source>
</evidence>
<feature type="compositionally biased region" description="Low complexity" evidence="1">
    <location>
        <begin position="156"/>
        <end position="165"/>
    </location>
</feature>
<dbReference type="Proteomes" id="UP000266841">
    <property type="component" value="Unassembled WGS sequence"/>
</dbReference>
<reference evidence="2 3" key="1">
    <citation type="journal article" date="2012" name="Genome Biol.">
        <title>Genome and low-iron response of an oceanic diatom adapted to chronic iron limitation.</title>
        <authorList>
            <person name="Lommer M."/>
            <person name="Specht M."/>
            <person name="Roy A.S."/>
            <person name="Kraemer L."/>
            <person name="Andreson R."/>
            <person name="Gutowska M.A."/>
            <person name="Wolf J."/>
            <person name="Bergner S.V."/>
            <person name="Schilhabel M.B."/>
            <person name="Klostermeier U.C."/>
            <person name="Beiko R.G."/>
            <person name="Rosenstiel P."/>
            <person name="Hippler M."/>
            <person name="Laroche J."/>
        </authorList>
    </citation>
    <scope>NUCLEOTIDE SEQUENCE [LARGE SCALE GENOMIC DNA]</scope>
    <source>
        <strain evidence="2 3">CCMP1005</strain>
    </source>
</reference>
<accession>K0S9P1</accession>
<gene>
    <name evidence="2" type="ORF">THAOC_16504</name>
</gene>
<evidence type="ECO:0000313" key="3">
    <source>
        <dbReference type="Proteomes" id="UP000266841"/>
    </source>
</evidence>
<sequence length="183" mass="19319">TTAGATMWPDVAHLWWRRRPFWAFPTPVDAGIHRLVSPDDSTAAAAASGGSAMSDETSYIVDSIAVLAVTPGRAMRYGDTPECPQPRNECAGRVIDSPGWSNCAGFGRGSSQPLSGASNSRRGVLCRRNSAPLKNVTSHEPLGHPSQDPGVPPPLAGLALARALAQNPTKADRTQNSARDRLP</sequence>
<comment type="caution">
    <text evidence="2">The sequence shown here is derived from an EMBL/GenBank/DDBJ whole genome shotgun (WGS) entry which is preliminary data.</text>
</comment>
<protein>
    <submittedName>
        <fullName evidence="2">Uncharacterized protein</fullName>
    </submittedName>
</protein>
<feature type="region of interest" description="Disordered" evidence="1">
    <location>
        <begin position="128"/>
        <end position="183"/>
    </location>
</feature>
<dbReference type="EMBL" id="AGNL01018576">
    <property type="protein sequence ID" value="EJK62868.1"/>
    <property type="molecule type" value="Genomic_DNA"/>
</dbReference>
<keyword evidence="3" id="KW-1185">Reference proteome</keyword>
<feature type="compositionally biased region" description="Basic and acidic residues" evidence="1">
    <location>
        <begin position="170"/>
        <end position="183"/>
    </location>
</feature>
<proteinExistence type="predicted"/>